<dbReference type="Gene3D" id="3.40.1490.10">
    <property type="entry name" value="Bit1"/>
    <property type="match status" value="1"/>
</dbReference>
<sequence>MSSSANPSTAKIGVLLDEKLEQWQALNVTAFLVSGITHQHPELIGEEYTDATDDAYLPLLGQPVMVYAASPERLAQCHQRAVHRDLDMAIFSRGMFATNNDEDNRGVVRQRHGDDLDLVGLAICSSKSAVDKVFAVARLHP</sequence>
<evidence type="ECO:0000313" key="1">
    <source>
        <dbReference type="EMBL" id="RAV33118.1"/>
    </source>
</evidence>
<keyword evidence="2" id="KW-1185">Reference proteome</keyword>
<comment type="caution">
    <text evidence="1">The sequence shown here is derived from an EMBL/GenBank/DDBJ whole genome shotgun (WGS) entry which is preliminary data.</text>
</comment>
<name>A0A364V926_9CORY</name>
<dbReference type="EMBL" id="QHCV01000002">
    <property type="protein sequence ID" value="RAV33118.1"/>
    <property type="molecule type" value="Genomic_DNA"/>
</dbReference>
<reference evidence="1 2" key="1">
    <citation type="journal article" date="2018" name="Syst. Appl. Microbiol.">
        <title>Corynebacterium heidelbergense sp. nov., isolated from the preen glands of Egyptian geese (Alopochen aegyptiacus).</title>
        <authorList>
            <person name="Braun M.S."/>
            <person name="Wang E."/>
            <person name="Zimmermann S."/>
            <person name="Wink M."/>
        </authorList>
    </citation>
    <scope>NUCLEOTIDE SEQUENCE [LARGE SCALE GENOMIC DNA]</scope>
    <source>
        <strain evidence="1 2">647</strain>
    </source>
</reference>
<proteinExistence type="predicted"/>
<protein>
    <submittedName>
        <fullName evidence="1">DUF2000 domain-containing protein</fullName>
    </submittedName>
</protein>
<gene>
    <name evidence="1" type="ORF">DLJ54_00295</name>
</gene>
<dbReference type="Proteomes" id="UP000251577">
    <property type="component" value="Unassembled WGS sequence"/>
</dbReference>
<dbReference type="AlphaFoldDB" id="A0A364V926"/>
<organism evidence="1 2">
    <name type="scientific">Corynebacterium heidelbergense</name>
    <dbReference type="NCBI Taxonomy" id="2055947"/>
    <lineage>
        <taxon>Bacteria</taxon>
        <taxon>Bacillati</taxon>
        <taxon>Actinomycetota</taxon>
        <taxon>Actinomycetes</taxon>
        <taxon>Mycobacteriales</taxon>
        <taxon>Corynebacteriaceae</taxon>
        <taxon>Corynebacterium</taxon>
    </lineage>
</organism>
<dbReference type="InterPro" id="IPR018988">
    <property type="entry name" value="DUF2000"/>
</dbReference>
<dbReference type="SUPFAM" id="SSF102462">
    <property type="entry name" value="Peptidyl-tRNA hydrolase II"/>
    <property type="match status" value="1"/>
</dbReference>
<accession>A0A364V926</accession>
<dbReference type="InterPro" id="IPR023476">
    <property type="entry name" value="Pep_tRNA_hydro_II_dom_sf"/>
</dbReference>
<dbReference type="RefSeq" id="WP_113629920.1">
    <property type="nucleotide sequence ID" value="NZ_QHCV01000002.1"/>
</dbReference>
<dbReference type="Pfam" id="PF09391">
    <property type="entry name" value="DUF2000"/>
    <property type="match status" value="1"/>
</dbReference>
<evidence type="ECO:0000313" key="2">
    <source>
        <dbReference type="Proteomes" id="UP000251577"/>
    </source>
</evidence>